<dbReference type="FunFam" id="4.10.1000.10:FF:000022">
    <property type="entry name" value="Zinc finger CCCH domain-containing protein 7"/>
    <property type="match status" value="1"/>
</dbReference>
<feature type="domain" description="C3H1-type" evidence="7">
    <location>
        <begin position="290"/>
        <end position="316"/>
    </location>
</feature>
<feature type="region of interest" description="Disordered" evidence="6">
    <location>
        <begin position="27"/>
        <end position="52"/>
    </location>
</feature>
<keyword evidence="1 5" id="KW-0479">Metal-binding</keyword>
<proteinExistence type="predicted"/>
<protein>
    <submittedName>
        <fullName evidence="8">Zinc finger CCCH domain-containing protein 3</fullName>
    </submittedName>
</protein>
<evidence type="ECO:0000256" key="1">
    <source>
        <dbReference type="ARBA" id="ARBA00022723"/>
    </source>
</evidence>
<dbReference type="InterPro" id="IPR000571">
    <property type="entry name" value="Znf_CCCH"/>
</dbReference>
<feature type="domain" description="C3H1-type" evidence="7">
    <location>
        <begin position="234"/>
        <end position="262"/>
    </location>
</feature>
<keyword evidence="4 5" id="KW-0862">Zinc</keyword>
<gene>
    <name evidence="8" type="ORF">NKR19_g4088</name>
</gene>
<dbReference type="FunFam" id="4.10.1000.10:FF:000035">
    <property type="entry name" value="CCCH zinc finger protein, variant"/>
    <property type="match status" value="1"/>
</dbReference>
<feature type="zinc finger region" description="C3H1-type" evidence="5">
    <location>
        <begin position="317"/>
        <end position="345"/>
    </location>
</feature>
<reference evidence="8" key="1">
    <citation type="submission" date="2022-07" db="EMBL/GenBank/DDBJ databases">
        <title>Fungi with potential for degradation of polypropylene.</title>
        <authorList>
            <person name="Gostincar C."/>
        </authorList>
    </citation>
    <scope>NUCLEOTIDE SEQUENCE</scope>
    <source>
        <strain evidence="8">EXF-13287</strain>
    </source>
</reference>
<evidence type="ECO:0000256" key="2">
    <source>
        <dbReference type="ARBA" id="ARBA00022737"/>
    </source>
</evidence>
<evidence type="ECO:0000256" key="4">
    <source>
        <dbReference type="ARBA" id="ARBA00022833"/>
    </source>
</evidence>
<feature type="zinc finger region" description="C3H1-type" evidence="5">
    <location>
        <begin position="234"/>
        <end position="262"/>
    </location>
</feature>
<feature type="zinc finger region" description="C3H1-type" evidence="5">
    <location>
        <begin position="290"/>
        <end position="316"/>
    </location>
</feature>
<feature type="compositionally biased region" description="Low complexity" evidence="6">
    <location>
        <begin position="92"/>
        <end position="101"/>
    </location>
</feature>
<dbReference type="PANTHER" id="PTHR46156:SF1">
    <property type="entry name" value="ZINC FINGER CCCH DOMAIN-CONTAINING PROTEIN 3"/>
    <property type="match status" value="1"/>
</dbReference>
<feature type="region of interest" description="Disordered" evidence="6">
    <location>
        <begin position="82"/>
        <end position="102"/>
    </location>
</feature>
<dbReference type="Gene3D" id="4.10.1000.10">
    <property type="entry name" value="Zinc finger, CCCH-type"/>
    <property type="match status" value="2"/>
</dbReference>
<dbReference type="AlphaFoldDB" id="A0AA38RUB3"/>
<evidence type="ECO:0000256" key="5">
    <source>
        <dbReference type="PROSITE-ProRule" id="PRU00723"/>
    </source>
</evidence>
<dbReference type="PANTHER" id="PTHR46156">
    <property type="entry name" value="CCCH ZINGC FINGER"/>
    <property type="match status" value="1"/>
</dbReference>
<dbReference type="SUPFAM" id="SSF90229">
    <property type="entry name" value="CCCH zinc finger"/>
    <property type="match status" value="3"/>
</dbReference>
<dbReference type="Proteomes" id="UP001174691">
    <property type="component" value="Unassembled WGS sequence"/>
</dbReference>
<feature type="domain" description="C3H1-type" evidence="7">
    <location>
        <begin position="317"/>
        <end position="345"/>
    </location>
</feature>
<feature type="compositionally biased region" description="Acidic residues" evidence="6">
    <location>
        <begin position="385"/>
        <end position="422"/>
    </location>
</feature>
<feature type="domain" description="C3H1-type" evidence="7">
    <location>
        <begin position="266"/>
        <end position="289"/>
    </location>
</feature>
<keyword evidence="9" id="KW-1185">Reference proteome</keyword>
<name>A0AA38RUB3_9PEZI</name>
<evidence type="ECO:0000256" key="6">
    <source>
        <dbReference type="SAM" id="MobiDB-lite"/>
    </source>
</evidence>
<keyword evidence="2" id="KW-0677">Repeat</keyword>
<dbReference type="GO" id="GO:0005634">
    <property type="term" value="C:nucleus"/>
    <property type="evidence" value="ECO:0007669"/>
    <property type="project" value="TreeGrafter"/>
</dbReference>
<dbReference type="InterPro" id="IPR036855">
    <property type="entry name" value="Znf_CCCH_sf"/>
</dbReference>
<dbReference type="PROSITE" id="PS50103">
    <property type="entry name" value="ZF_C3H1"/>
    <property type="match status" value="4"/>
</dbReference>
<dbReference type="SMART" id="SM00356">
    <property type="entry name" value="ZnF_C3H1"/>
    <property type="match status" value="4"/>
</dbReference>
<feature type="region of interest" description="Disordered" evidence="6">
    <location>
        <begin position="372"/>
        <end position="432"/>
    </location>
</feature>
<accession>A0AA38RUB3</accession>
<feature type="zinc finger region" description="C3H1-type" evidence="5">
    <location>
        <begin position="266"/>
        <end position="289"/>
    </location>
</feature>
<evidence type="ECO:0000256" key="3">
    <source>
        <dbReference type="ARBA" id="ARBA00022771"/>
    </source>
</evidence>
<evidence type="ECO:0000313" key="9">
    <source>
        <dbReference type="Proteomes" id="UP001174691"/>
    </source>
</evidence>
<dbReference type="Pfam" id="PF00642">
    <property type="entry name" value="zf-CCCH"/>
    <property type="match status" value="1"/>
</dbReference>
<dbReference type="GO" id="GO:0008270">
    <property type="term" value="F:zinc ion binding"/>
    <property type="evidence" value="ECO:0007669"/>
    <property type="project" value="UniProtKB-KW"/>
</dbReference>
<keyword evidence="3 5" id="KW-0863">Zinc-finger</keyword>
<sequence>MSSEEQEMMAKISQLAGRINRFKNEQAGVLPTPPQRPVAQRGGYNPGFHRGAPYPTRYRGGGRGGGVAAHRHRTLVLNGANTPAKATDAESEPASDSSSSPWVIRNDRHRQLINASVYEKDAKARTMAMEQTRLQARTARDQRERAKLMGHFRRVTDARGSTNVQGPYEVTIDGVRFLVTKNGSKLIKAPDNNNSAKATPKTAVVAGVRFYRSKNGNLYRHGIVKAQRRTGAVKKVDVPCREFSTTGSCRKGPSCRYKHDPSRVAACKEFLQKGQCINGDACDLSHDLTPERTPTCLHFARDHCTNPSCRYAHVKVSPGAPVCRSFGILGYCEKGAQCEERHAYECPDFSNTGVCKTKGCKLLHRERASVLRKNGAAQRDKNSDQDEEMEDVSSDDDGDSIDSDDVDSDEVEEFIGEEDGSEFEQQKDFIRF</sequence>
<comment type="caution">
    <text evidence="8">The sequence shown here is derived from an EMBL/GenBank/DDBJ whole genome shotgun (WGS) entry which is preliminary data.</text>
</comment>
<dbReference type="EMBL" id="JANBVN010000049">
    <property type="protein sequence ID" value="KAJ9156883.1"/>
    <property type="molecule type" value="Genomic_DNA"/>
</dbReference>
<organism evidence="8 9">
    <name type="scientific">Coniochaeta hoffmannii</name>
    <dbReference type="NCBI Taxonomy" id="91930"/>
    <lineage>
        <taxon>Eukaryota</taxon>
        <taxon>Fungi</taxon>
        <taxon>Dikarya</taxon>
        <taxon>Ascomycota</taxon>
        <taxon>Pezizomycotina</taxon>
        <taxon>Sordariomycetes</taxon>
        <taxon>Sordariomycetidae</taxon>
        <taxon>Coniochaetales</taxon>
        <taxon>Coniochaetaceae</taxon>
        <taxon>Coniochaeta</taxon>
    </lineage>
</organism>
<evidence type="ECO:0000313" key="8">
    <source>
        <dbReference type="EMBL" id="KAJ9156883.1"/>
    </source>
</evidence>
<dbReference type="Gene3D" id="6.10.250.3220">
    <property type="match status" value="1"/>
</dbReference>
<evidence type="ECO:0000259" key="7">
    <source>
        <dbReference type="PROSITE" id="PS50103"/>
    </source>
</evidence>